<dbReference type="InterPro" id="IPR050727">
    <property type="entry name" value="GH43_arabinanases"/>
</dbReference>
<dbReference type="Gene3D" id="2.115.10.20">
    <property type="entry name" value="Glycosyl hydrolase domain, family 43"/>
    <property type="match status" value="1"/>
</dbReference>
<evidence type="ECO:0000256" key="7">
    <source>
        <dbReference type="PIRSR" id="PIRSR026534-2"/>
    </source>
</evidence>
<dbReference type="SUPFAM" id="SSF75005">
    <property type="entry name" value="Arabinanase/levansucrase/invertase"/>
    <property type="match status" value="1"/>
</dbReference>
<sequence>MVIGLVAALLAAGAGGAYMVSRGGSASSGTSTDRALASAGQLFVHDPALVAGDDGEPWFVYGTGDVREGFGAPRILRSDDGGVTWDDAGTAWERAGDPSWVREPGTGVAGVENYWAPELYRHDGTWYLYYSASTFGSNDSAIGLATGTTLDPADPDYGWEDQGLVVRSTPGETHYNAIDPGVVEDADGNPWLFFGSFWGGIQRVPLEWPSGKVPDGAEPVAVASRVGVAENAIEAPFVVERDGWYYLFVSWDKCCSGVDSTYRIMVGRSRDVAGPYLDAEGKDLALGGGTEVASTAGRMIGPGGQTVSVVGEPGSASAYYLAFHFYDGDAGGAPTLAVRELSWDGAGWPSIPAAGLG</sequence>
<reference evidence="9 10" key="1">
    <citation type="submission" date="2018-11" db="EMBL/GenBank/DDBJ databases">
        <title>Sequencing the genomes of 1000 actinobacteria strains.</title>
        <authorList>
            <person name="Klenk H.-P."/>
        </authorList>
    </citation>
    <scope>NUCLEOTIDE SEQUENCE [LARGE SCALE GENOMIC DNA]</scope>
    <source>
        <strain evidence="9 10">DSM 15700</strain>
    </source>
</reference>
<evidence type="ECO:0000256" key="4">
    <source>
        <dbReference type="ARBA" id="ARBA00023295"/>
    </source>
</evidence>
<dbReference type="InterPro" id="IPR016840">
    <property type="entry name" value="Glyco_hydro_43_endo_a_Ara-ase"/>
</dbReference>
<feature type="binding site" evidence="7">
    <location>
        <begin position="176"/>
        <end position="179"/>
    </location>
    <ligand>
        <name>substrate</name>
    </ligand>
</feature>
<accession>A0A3N4ZC01</accession>
<dbReference type="PANTHER" id="PTHR43301:SF3">
    <property type="entry name" value="ARABINAN ENDO-1,5-ALPHA-L-ARABINOSIDASE A-RELATED"/>
    <property type="match status" value="1"/>
</dbReference>
<feature type="site" description="Important for catalytic activity, responsible for pKa modulation of the active site Glu and correct orientation of both the proton donor and substrate" evidence="8">
    <location>
        <position position="179"/>
    </location>
</feature>
<dbReference type="AlphaFoldDB" id="A0A3N4ZC01"/>
<evidence type="ECO:0000256" key="6">
    <source>
        <dbReference type="PIRSR" id="PIRSR026534-1"/>
    </source>
</evidence>
<dbReference type="Pfam" id="PF04616">
    <property type="entry name" value="Glyco_hydro_43"/>
    <property type="match status" value="1"/>
</dbReference>
<name>A0A3N4ZC01_9MICO</name>
<dbReference type="PIRSF" id="PIRSF026534">
    <property type="entry name" value="Endo_alpha-L-arabinosidase"/>
    <property type="match status" value="1"/>
</dbReference>
<evidence type="ECO:0000313" key="9">
    <source>
        <dbReference type="EMBL" id="RPF23002.1"/>
    </source>
</evidence>
<dbReference type="UniPathway" id="UPA00667"/>
<feature type="binding site" evidence="7">
    <location>
        <position position="46"/>
    </location>
    <ligand>
        <name>substrate</name>
    </ligand>
</feature>
<feature type="binding site" evidence="7">
    <location>
        <begin position="196"/>
        <end position="198"/>
    </location>
    <ligand>
        <name>substrate</name>
    </ligand>
</feature>
<evidence type="ECO:0000256" key="1">
    <source>
        <dbReference type="ARBA" id="ARBA00004834"/>
    </source>
</evidence>
<comment type="similarity">
    <text evidence="2 5">Belongs to the glycosyl hydrolase 43 family.</text>
</comment>
<keyword evidence="10" id="KW-1185">Reference proteome</keyword>
<proteinExistence type="inferred from homology"/>
<feature type="active site" description="Proton acceptor" evidence="6">
    <location>
        <position position="46"/>
    </location>
</feature>
<protein>
    <submittedName>
        <fullName evidence="9">Arabinan endo-1,5-alpha-L-arabinosidase</fullName>
    </submittedName>
</protein>
<dbReference type="CDD" id="cd08998">
    <property type="entry name" value="GH43_Arb43a-like"/>
    <property type="match status" value="1"/>
</dbReference>
<evidence type="ECO:0000256" key="5">
    <source>
        <dbReference type="PIRNR" id="PIRNR026534"/>
    </source>
</evidence>
<comment type="caution">
    <text evidence="9">The sequence shown here is derived from an EMBL/GenBank/DDBJ whole genome shotgun (WGS) entry which is preliminary data.</text>
</comment>
<dbReference type="InterPro" id="IPR006710">
    <property type="entry name" value="Glyco_hydro_43"/>
</dbReference>
<organism evidence="9 10">
    <name type="scientific">Myceligenerans xiligouense</name>
    <dbReference type="NCBI Taxonomy" id="253184"/>
    <lineage>
        <taxon>Bacteria</taxon>
        <taxon>Bacillati</taxon>
        <taxon>Actinomycetota</taxon>
        <taxon>Actinomycetes</taxon>
        <taxon>Micrococcales</taxon>
        <taxon>Promicromonosporaceae</taxon>
        <taxon>Myceligenerans</taxon>
    </lineage>
</organism>
<dbReference type="GO" id="GO:0046558">
    <property type="term" value="F:arabinan endo-1,5-alpha-L-arabinosidase activity"/>
    <property type="evidence" value="ECO:0007669"/>
    <property type="project" value="InterPro"/>
</dbReference>
<dbReference type="EMBL" id="RKQZ01000001">
    <property type="protein sequence ID" value="RPF23002.1"/>
    <property type="molecule type" value="Genomic_DNA"/>
</dbReference>
<dbReference type="PANTHER" id="PTHR43301">
    <property type="entry name" value="ARABINAN ENDO-1,5-ALPHA-L-ARABINOSIDASE"/>
    <property type="match status" value="1"/>
</dbReference>
<feature type="binding site" evidence="7">
    <location>
        <position position="136"/>
    </location>
    <ligand>
        <name>substrate</name>
    </ligand>
</feature>
<dbReference type="GO" id="GO:0031222">
    <property type="term" value="P:arabinan catabolic process"/>
    <property type="evidence" value="ECO:0007669"/>
    <property type="project" value="UniProtKB-UniPathway"/>
</dbReference>
<evidence type="ECO:0000256" key="8">
    <source>
        <dbReference type="PIRSR" id="PIRSR606710-2"/>
    </source>
</evidence>
<feature type="active site" description="Proton donor" evidence="6">
    <location>
        <position position="234"/>
    </location>
</feature>
<comment type="pathway">
    <text evidence="1 5">Glycan metabolism; L-arabinan degradation.</text>
</comment>
<dbReference type="InterPro" id="IPR023296">
    <property type="entry name" value="Glyco_hydro_beta-prop_sf"/>
</dbReference>
<evidence type="ECO:0000256" key="3">
    <source>
        <dbReference type="ARBA" id="ARBA00022801"/>
    </source>
</evidence>
<evidence type="ECO:0000256" key="2">
    <source>
        <dbReference type="ARBA" id="ARBA00009865"/>
    </source>
</evidence>
<dbReference type="Proteomes" id="UP000280501">
    <property type="component" value="Unassembled WGS sequence"/>
</dbReference>
<keyword evidence="3 5" id="KW-0378">Hydrolase</keyword>
<gene>
    <name evidence="9" type="ORF">EDD34_3681</name>
</gene>
<evidence type="ECO:0000313" key="10">
    <source>
        <dbReference type="Proteomes" id="UP000280501"/>
    </source>
</evidence>
<keyword evidence="4 5" id="KW-0326">Glycosidase</keyword>